<dbReference type="PANTHER" id="PTHR36801">
    <property type="entry name" value="OS06G0150200 PROTEIN"/>
    <property type="match status" value="1"/>
</dbReference>
<evidence type="ECO:0000256" key="2">
    <source>
        <dbReference type="SAM" id="Phobius"/>
    </source>
</evidence>
<keyword evidence="4" id="KW-1185">Reference proteome</keyword>
<feature type="transmembrane region" description="Helical" evidence="2">
    <location>
        <begin position="20"/>
        <end position="41"/>
    </location>
</feature>
<protein>
    <recommendedName>
        <fullName evidence="5">Transmembrane protein</fullName>
    </recommendedName>
</protein>
<feature type="compositionally biased region" description="Polar residues" evidence="1">
    <location>
        <begin position="47"/>
        <end position="69"/>
    </location>
</feature>
<organism evidence="3 4">
    <name type="scientific">Olea europaea subsp. europaea</name>
    <dbReference type="NCBI Taxonomy" id="158383"/>
    <lineage>
        <taxon>Eukaryota</taxon>
        <taxon>Viridiplantae</taxon>
        <taxon>Streptophyta</taxon>
        <taxon>Embryophyta</taxon>
        <taxon>Tracheophyta</taxon>
        <taxon>Spermatophyta</taxon>
        <taxon>Magnoliopsida</taxon>
        <taxon>eudicotyledons</taxon>
        <taxon>Gunneridae</taxon>
        <taxon>Pentapetalae</taxon>
        <taxon>asterids</taxon>
        <taxon>lamiids</taxon>
        <taxon>Lamiales</taxon>
        <taxon>Oleaceae</taxon>
        <taxon>Oleeae</taxon>
        <taxon>Olea</taxon>
    </lineage>
</organism>
<keyword evidence="2" id="KW-0472">Membrane</keyword>
<dbReference type="AlphaFoldDB" id="A0A8S0P7M2"/>
<keyword evidence="2" id="KW-0812">Transmembrane</keyword>
<reference evidence="3 4" key="1">
    <citation type="submission" date="2019-12" db="EMBL/GenBank/DDBJ databases">
        <authorList>
            <person name="Alioto T."/>
            <person name="Alioto T."/>
            <person name="Gomez Garrido J."/>
        </authorList>
    </citation>
    <scope>NUCLEOTIDE SEQUENCE [LARGE SCALE GENOMIC DNA]</scope>
</reference>
<evidence type="ECO:0008006" key="5">
    <source>
        <dbReference type="Google" id="ProtNLM"/>
    </source>
</evidence>
<dbReference type="EMBL" id="CACTIH010000007">
    <property type="protein sequence ID" value="CAA2933806.1"/>
    <property type="molecule type" value="Genomic_DNA"/>
</dbReference>
<sequence length="213" mass="23437">MGRKIPIAESPSNNHHLISFSLFIVCITATMAVISVLCGSLSRKKSPTPSEVDNAKTKNSQLDISSNGKDASHKSPAEVESLKAEEKRDDEHQRPLPPPPAMQHIGAASYHHRSNSTASSHGKLSSSMSMRVLGNAIASRMEERKEKILKREDSVWKKTIILGEKCRVPQEDDDTILHDEKGNRILTYHPKAPSTVLSMSRQNSGIDSDGNHL</sequence>
<dbReference type="Proteomes" id="UP000594638">
    <property type="component" value="Unassembled WGS sequence"/>
</dbReference>
<evidence type="ECO:0000256" key="1">
    <source>
        <dbReference type="SAM" id="MobiDB-lite"/>
    </source>
</evidence>
<dbReference type="OrthoDB" id="1703859at2759"/>
<keyword evidence="2" id="KW-1133">Transmembrane helix</keyword>
<proteinExistence type="predicted"/>
<evidence type="ECO:0000313" key="3">
    <source>
        <dbReference type="EMBL" id="CAA2933806.1"/>
    </source>
</evidence>
<accession>A0A8S0P7M2</accession>
<feature type="compositionally biased region" description="Polar residues" evidence="1">
    <location>
        <begin position="195"/>
        <end position="206"/>
    </location>
</feature>
<name>A0A8S0P7M2_OLEEU</name>
<dbReference type="PANTHER" id="PTHR36801:SF3">
    <property type="entry name" value="OS06G0150300 PROTEIN"/>
    <property type="match status" value="1"/>
</dbReference>
<feature type="compositionally biased region" description="Basic and acidic residues" evidence="1">
    <location>
        <begin position="70"/>
        <end position="94"/>
    </location>
</feature>
<gene>
    <name evidence="3" type="ORF">OLEA9_A054718</name>
</gene>
<evidence type="ECO:0000313" key="4">
    <source>
        <dbReference type="Proteomes" id="UP000594638"/>
    </source>
</evidence>
<dbReference type="Gramene" id="OE9A054718T1">
    <property type="protein sequence ID" value="OE9A054718C1"/>
    <property type="gene ID" value="OE9A054718"/>
</dbReference>
<feature type="region of interest" description="Disordered" evidence="1">
    <location>
        <begin position="43"/>
        <end position="100"/>
    </location>
</feature>
<feature type="region of interest" description="Disordered" evidence="1">
    <location>
        <begin position="194"/>
        <end position="213"/>
    </location>
</feature>
<comment type="caution">
    <text evidence="3">The sequence shown here is derived from an EMBL/GenBank/DDBJ whole genome shotgun (WGS) entry which is preliminary data.</text>
</comment>